<feature type="domain" description="RRM" evidence="4">
    <location>
        <begin position="531"/>
        <end position="609"/>
    </location>
</feature>
<feature type="region of interest" description="Disordered" evidence="3">
    <location>
        <begin position="826"/>
        <end position="845"/>
    </location>
</feature>
<sequence length="1025" mass="113529">MRTRNGANLKSPAPKKTPPPKKSTAKPTPTSAEAGAGSSTPETGQTKRSPSTRGRPPIKKRQIVTTTVSKLEEPSGTEGEEISAGAVQVTPDSKVGRVTKSVATRTSGRIKTTTVRKGISPQGSDVRDSGEANVEESNDEVGEALVVGSTEKEPREPTVVIETQVVETVNEEPNQPGAVLETQVVESMKEEPNQPRVVIETQAVESMNEEPNQPRVVVETQVVESMKEEPNQPGVVMETQVVESINEELSQPAVVVESTNEEPSQPTVVVDSQAVESINEELSQPAVVVNEEPSQPTVVVDSQVVESMYDHAEENKEPVAEDVGECILNEQHAMEVVVISSENSVENLDKKELTGTEGTVELNNIACCGRRDEIEGDANQQKSRDGGVNEQQDVGPSNMEENVTEVMQLEDDKSIKEADIEPIKEADIEPIKEADTKPINEGDNEPIKEADTELISEGANEPIREVDCDHEMEYGEKVDLGENGNEELQEDDVDDHAEEAKNKEEEQREVAAIEQREVAAIVNERRSRKEREVFVGGLDRDVAEEDVRKVFEKIGEIVEIRLHKNLSTHKNKGYAFVEYMKKEHAMRALSEMKNPVIHGQRCGTAPSEDNDTLFLGNICNTWTKKTISEKLKEYGIEGVENITLVADVQREGLSRGFAFIEFSCHAEAMSAYKRLQKPDVVFGHLERTAKVAFAEPLREPDPDVMAQVKSIFVDGLPPQWNEHQVREQLKGYGEIVRVCLARNMSTAKRKDFGFVDFSTHEAAVACVEGVNKTELYDGNSKVKVKARLSNPMPKTQAVKGGMCGGFRIGHGDGYIPKFGRGNGRGGNSFNNANFRRGSHRGGRGHPSMMNFPNEYGFDKPHAEFHGRQNNGRGGRRGSFRGGNYPSGKFAGRNFDRPWPAGPDREREMHYPPMRQPYPPQEHFDRPFPGSHFDDPYFYGDGMRGMKRPLHMRDPEPDFVEPTGIRPRLDYADPVAPFRGSHYHDTYGAGSSVYPRDFYGPDNAGGPYPSYYGGDPPPPYGRGYYY</sequence>
<dbReference type="InterPro" id="IPR000504">
    <property type="entry name" value="RRM_dom"/>
</dbReference>
<evidence type="ECO:0000259" key="4">
    <source>
        <dbReference type="PROSITE" id="PS50102"/>
    </source>
</evidence>
<dbReference type="PANTHER" id="PTHR21245">
    <property type="entry name" value="HETEROGENEOUS NUCLEAR RIBONUCLEOPROTEIN"/>
    <property type="match status" value="1"/>
</dbReference>
<feature type="region of interest" description="Disordered" evidence="3">
    <location>
        <begin position="863"/>
        <end position="897"/>
    </location>
</feature>
<dbReference type="FunFam" id="3.30.70.330:FF:000187">
    <property type="entry name" value="Heterogeneous nuclear ribonucleoprotein Q"/>
    <property type="match status" value="1"/>
</dbReference>
<feature type="compositionally biased region" description="Polar residues" evidence="3">
    <location>
        <begin position="101"/>
        <end position="115"/>
    </location>
</feature>
<keyword evidence="1 2" id="KW-0694">RNA-binding</keyword>
<proteinExistence type="predicted"/>
<dbReference type="CDD" id="cd00590">
    <property type="entry name" value="RRM_SF"/>
    <property type="match status" value="3"/>
</dbReference>
<organism evidence="6 7">
    <name type="scientific">Cannabis sativa</name>
    <name type="common">Hemp</name>
    <name type="synonym">Marijuana</name>
    <dbReference type="NCBI Taxonomy" id="3483"/>
    <lineage>
        <taxon>Eukaryota</taxon>
        <taxon>Viridiplantae</taxon>
        <taxon>Streptophyta</taxon>
        <taxon>Embryophyta</taxon>
        <taxon>Tracheophyta</taxon>
        <taxon>Spermatophyta</taxon>
        <taxon>Magnoliopsida</taxon>
        <taxon>eudicotyledons</taxon>
        <taxon>Gunneridae</taxon>
        <taxon>Pentapetalae</taxon>
        <taxon>rosids</taxon>
        <taxon>fabids</taxon>
        <taxon>Rosales</taxon>
        <taxon>Cannabaceae</taxon>
        <taxon>Cannabis</taxon>
    </lineage>
</organism>
<gene>
    <name evidence="6" type="ORF">F8388_009268</name>
    <name evidence="5" type="ORF">G4B88_016911</name>
</gene>
<keyword evidence="8" id="KW-1185">Reference proteome</keyword>
<reference evidence="7 8" key="1">
    <citation type="journal article" date="2020" name="bioRxiv">
        <title>Sequence and annotation of 42 cannabis genomes reveals extensive copy number variation in cannabinoid synthesis and pathogen resistance genes.</title>
        <authorList>
            <person name="Mckernan K.J."/>
            <person name="Helbert Y."/>
            <person name="Kane L.T."/>
            <person name="Ebling H."/>
            <person name="Zhang L."/>
            <person name="Liu B."/>
            <person name="Eaton Z."/>
            <person name="Mclaughlin S."/>
            <person name="Kingan S."/>
            <person name="Baybayan P."/>
            <person name="Concepcion G."/>
            <person name="Jordan M."/>
            <person name="Riva A."/>
            <person name="Barbazuk W."/>
            <person name="Harkins T."/>
        </authorList>
    </citation>
    <scope>NUCLEOTIDE SEQUENCE [LARGE SCALE GENOMIC DNA]</scope>
    <source>
        <strain evidence="7 8">cv. Jamaican Lion 4</strain>
        <strain evidence="5">Father</strain>
        <strain evidence="6">Mother</strain>
        <tissue evidence="6">Leaf</tissue>
    </source>
</reference>
<dbReference type="InterPro" id="IPR012677">
    <property type="entry name" value="Nucleotide-bd_a/b_plait_sf"/>
</dbReference>
<accession>A0A7J6GK40</accession>
<evidence type="ECO:0000313" key="6">
    <source>
        <dbReference type="EMBL" id="KAF4383237.1"/>
    </source>
</evidence>
<dbReference type="Proteomes" id="UP000525078">
    <property type="component" value="Unassembled WGS sequence"/>
</dbReference>
<dbReference type="InterPro" id="IPR035979">
    <property type="entry name" value="RBD_domain_sf"/>
</dbReference>
<dbReference type="GO" id="GO:0003723">
    <property type="term" value="F:RNA binding"/>
    <property type="evidence" value="ECO:0007669"/>
    <property type="project" value="UniProtKB-UniRule"/>
</dbReference>
<evidence type="ECO:0000256" key="1">
    <source>
        <dbReference type="ARBA" id="ARBA00022884"/>
    </source>
</evidence>
<evidence type="ECO:0000256" key="2">
    <source>
        <dbReference type="PROSITE-ProRule" id="PRU00176"/>
    </source>
</evidence>
<dbReference type="AlphaFoldDB" id="A0A7J6GK40"/>
<dbReference type="FunFam" id="3.30.70.330:FF:000816">
    <property type="entry name" value="Heterogeneous nuclear ribonucleoprotein Q"/>
    <property type="match status" value="1"/>
</dbReference>
<name>A0A7J6GK40_CANSA</name>
<dbReference type="EMBL" id="JAATIQ010000192">
    <property type="protein sequence ID" value="KAF4371848.1"/>
    <property type="molecule type" value="Genomic_DNA"/>
</dbReference>
<evidence type="ECO:0000313" key="8">
    <source>
        <dbReference type="Proteomes" id="UP000583929"/>
    </source>
</evidence>
<dbReference type="PROSITE" id="PS50102">
    <property type="entry name" value="RRM"/>
    <property type="match status" value="3"/>
</dbReference>
<feature type="region of interest" description="Disordered" evidence="3">
    <location>
        <begin position="478"/>
        <end position="508"/>
    </location>
</feature>
<dbReference type="Gene3D" id="3.30.70.330">
    <property type="match status" value="3"/>
</dbReference>
<dbReference type="Proteomes" id="UP000583929">
    <property type="component" value="Unassembled WGS sequence"/>
</dbReference>
<feature type="domain" description="RRM" evidence="4">
    <location>
        <begin position="709"/>
        <end position="789"/>
    </location>
</feature>
<evidence type="ECO:0000313" key="7">
    <source>
        <dbReference type="Proteomes" id="UP000525078"/>
    </source>
</evidence>
<dbReference type="SUPFAM" id="SSF54928">
    <property type="entry name" value="RNA-binding domain, RBD"/>
    <property type="match status" value="2"/>
</dbReference>
<protein>
    <recommendedName>
        <fullName evidence="4">RRM domain-containing protein</fullName>
    </recommendedName>
</protein>
<evidence type="ECO:0000313" key="5">
    <source>
        <dbReference type="EMBL" id="KAF4371848.1"/>
    </source>
</evidence>
<feature type="compositionally biased region" description="Polar residues" evidence="3">
    <location>
        <begin position="37"/>
        <end position="52"/>
    </location>
</feature>
<feature type="compositionally biased region" description="Polar residues" evidence="3">
    <location>
        <begin position="389"/>
        <end position="399"/>
    </location>
</feature>
<evidence type="ECO:0000256" key="3">
    <source>
        <dbReference type="SAM" id="MobiDB-lite"/>
    </source>
</evidence>
<feature type="compositionally biased region" description="Acidic residues" evidence="3">
    <location>
        <begin position="484"/>
        <end position="497"/>
    </location>
</feature>
<feature type="region of interest" description="Disordered" evidence="3">
    <location>
        <begin position="1"/>
        <end position="157"/>
    </location>
</feature>
<dbReference type="SMART" id="SM00360">
    <property type="entry name" value="RRM"/>
    <property type="match status" value="3"/>
</dbReference>
<feature type="compositionally biased region" description="Acidic residues" evidence="3">
    <location>
        <begin position="133"/>
        <end position="142"/>
    </location>
</feature>
<dbReference type="EMBL" id="JAATIP010000053">
    <property type="protein sequence ID" value="KAF4383237.1"/>
    <property type="molecule type" value="Genomic_DNA"/>
</dbReference>
<feature type="region of interest" description="Disordered" evidence="3">
    <location>
        <begin position="376"/>
        <end position="399"/>
    </location>
</feature>
<dbReference type="Pfam" id="PF00076">
    <property type="entry name" value="RRM_1"/>
    <property type="match status" value="3"/>
</dbReference>
<feature type="compositionally biased region" description="Basic and acidic residues" evidence="3">
    <location>
        <begin position="498"/>
        <end position="508"/>
    </location>
</feature>
<feature type="domain" description="RRM" evidence="4">
    <location>
        <begin position="611"/>
        <end position="696"/>
    </location>
</feature>
<comment type="caution">
    <text evidence="6">The sequence shown here is derived from an EMBL/GenBank/DDBJ whole genome shotgun (WGS) entry which is preliminary data.</text>
</comment>